<comment type="caution">
    <text evidence="3">The sequence shown here is derived from an EMBL/GenBank/DDBJ whole genome shotgun (WGS) entry which is preliminary data.</text>
</comment>
<name>A0A370GCB0_9COXI</name>
<dbReference type="InterPro" id="IPR000361">
    <property type="entry name" value="ATAP_core_dom"/>
</dbReference>
<comment type="similarity">
    <text evidence="1">Belongs to the HesB/IscA family.</text>
</comment>
<dbReference type="InterPro" id="IPR050322">
    <property type="entry name" value="Fe-S_cluster_asmbl/transfer"/>
</dbReference>
<dbReference type="GO" id="GO:0016226">
    <property type="term" value="P:iron-sulfur cluster assembly"/>
    <property type="evidence" value="ECO:0007669"/>
    <property type="project" value="InterPro"/>
</dbReference>
<evidence type="ECO:0000259" key="2">
    <source>
        <dbReference type="Pfam" id="PF01521"/>
    </source>
</evidence>
<organism evidence="3 4">
    <name type="scientific">Aquicella lusitana</name>
    <dbReference type="NCBI Taxonomy" id="254246"/>
    <lineage>
        <taxon>Bacteria</taxon>
        <taxon>Pseudomonadati</taxon>
        <taxon>Pseudomonadota</taxon>
        <taxon>Gammaproteobacteria</taxon>
        <taxon>Legionellales</taxon>
        <taxon>Coxiellaceae</taxon>
        <taxon>Aquicella</taxon>
    </lineage>
</organism>
<dbReference type="Pfam" id="PF01521">
    <property type="entry name" value="Fe-S_biosyn"/>
    <property type="match status" value="1"/>
</dbReference>
<accession>A0A370GCB0</accession>
<dbReference type="PANTHER" id="PTHR10072:SF41">
    <property type="entry name" value="IRON-SULFUR CLUSTER ASSEMBLY 1 HOMOLOG, MITOCHONDRIAL"/>
    <property type="match status" value="1"/>
</dbReference>
<feature type="domain" description="Core" evidence="2">
    <location>
        <begin position="4"/>
        <end position="108"/>
    </location>
</feature>
<dbReference type="GO" id="GO:0051537">
    <property type="term" value="F:2 iron, 2 sulfur cluster binding"/>
    <property type="evidence" value="ECO:0007669"/>
    <property type="project" value="TreeGrafter"/>
</dbReference>
<dbReference type="Gene3D" id="2.60.300.12">
    <property type="entry name" value="HesB-like domain"/>
    <property type="match status" value="1"/>
</dbReference>
<gene>
    <name evidence="3" type="ORF">C8D86_12037</name>
</gene>
<dbReference type="Proteomes" id="UP000254720">
    <property type="component" value="Unassembled WGS sequence"/>
</dbReference>
<dbReference type="OrthoDB" id="9801228at2"/>
<dbReference type="InterPro" id="IPR035903">
    <property type="entry name" value="HesB-like_dom_sf"/>
</dbReference>
<dbReference type="NCBIfam" id="TIGR00049">
    <property type="entry name" value="iron-sulfur cluster assembly accessory protein"/>
    <property type="match status" value="1"/>
</dbReference>
<dbReference type="GO" id="GO:0005829">
    <property type="term" value="C:cytosol"/>
    <property type="evidence" value="ECO:0007669"/>
    <property type="project" value="TreeGrafter"/>
</dbReference>
<evidence type="ECO:0000313" key="3">
    <source>
        <dbReference type="EMBL" id="RDI41337.1"/>
    </source>
</evidence>
<dbReference type="RefSeq" id="WP_114834968.1">
    <property type="nucleotide sequence ID" value="NZ_LR699114.1"/>
</dbReference>
<dbReference type="AlphaFoldDB" id="A0A370GCB0"/>
<dbReference type="InterPro" id="IPR016092">
    <property type="entry name" value="ATAP"/>
</dbReference>
<dbReference type="EMBL" id="QQAX01000020">
    <property type="protein sequence ID" value="RDI41337.1"/>
    <property type="molecule type" value="Genomic_DNA"/>
</dbReference>
<sequence>MNPNIMFTNAAKDYIKKVLEKNKGVAFRLSVKKTGCSGYSYFPAVVEQINPADFLIELDGLKILVDPLWLHLFNGLQVDYLEEEKSGLKQKRLQFNNPNESSRCGCGESFHIE</sequence>
<reference evidence="3 4" key="1">
    <citation type="submission" date="2018-07" db="EMBL/GenBank/DDBJ databases">
        <title>Genomic Encyclopedia of Type Strains, Phase IV (KMG-IV): sequencing the most valuable type-strain genomes for metagenomic binning, comparative biology and taxonomic classification.</title>
        <authorList>
            <person name="Goeker M."/>
        </authorList>
    </citation>
    <scope>NUCLEOTIDE SEQUENCE [LARGE SCALE GENOMIC DNA]</scope>
    <source>
        <strain evidence="3 4">DSM 16500</strain>
    </source>
</reference>
<dbReference type="SUPFAM" id="SSF89360">
    <property type="entry name" value="HesB-like domain"/>
    <property type="match status" value="1"/>
</dbReference>
<dbReference type="PANTHER" id="PTHR10072">
    <property type="entry name" value="IRON-SULFUR CLUSTER ASSEMBLY PROTEIN"/>
    <property type="match status" value="1"/>
</dbReference>
<evidence type="ECO:0000313" key="4">
    <source>
        <dbReference type="Proteomes" id="UP000254720"/>
    </source>
</evidence>
<evidence type="ECO:0000256" key="1">
    <source>
        <dbReference type="ARBA" id="ARBA00006718"/>
    </source>
</evidence>
<keyword evidence="4" id="KW-1185">Reference proteome</keyword>
<protein>
    <submittedName>
        <fullName evidence="3">Iron-sulfur cluster assembly protein</fullName>
    </submittedName>
</protein>
<proteinExistence type="inferred from homology"/>